<evidence type="ECO:0000256" key="1">
    <source>
        <dbReference type="SAM" id="Phobius"/>
    </source>
</evidence>
<feature type="transmembrane region" description="Helical" evidence="1">
    <location>
        <begin position="401"/>
        <end position="426"/>
    </location>
</feature>
<dbReference type="OrthoDB" id="415265at2759"/>
<reference evidence="2 3" key="1">
    <citation type="submission" date="2016-02" db="EMBL/GenBank/DDBJ databases">
        <title>Genome analysis of coral dinoflagellate symbionts highlights evolutionary adaptations to a symbiotic lifestyle.</title>
        <authorList>
            <person name="Aranda M."/>
            <person name="Li Y."/>
            <person name="Liew Y.J."/>
            <person name="Baumgarten S."/>
            <person name="Simakov O."/>
            <person name="Wilson M."/>
            <person name="Piel J."/>
            <person name="Ashoor H."/>
            <person name="Bougouffa S."/>
            <person name="Bajic V.B."/>
            <person name="Ryu T."/>
            <person name="Ravasi T."/>
            <person name="Bayer T."/>
            <person name="Micklem G."/>
            <person name="Kim H."/>
            <person name="Bhak J."/>
            <person name="Lajeunesse T.C."/>
            <person name="Voolstra C.R."/>
        </authorList>
    </citation>
    <scope>NUCLEOTIDE SEQUENCE [LARGE SCALE GENOMIC DNA]</scope>
    <source>
        <strain evidence="2 3">CCMP2467</strain>
    </source>
</reference>
<dbReference type="Proteomes" id="UP000186817">
    <property type="component" value="Unassembled WGS sequence"/>
</dbReference>
<keyword evidence="1" id="KW-1133">Transmembrane helix</keyword>
<comment type="caution">
    <text evidence="2">The sequence shown here is derived from an EMBL/GenBank/DDBJ whole genome shotgun (WGS) entry which is preliminary data.</text>
</comment>
<keyword evidence="1" id="KW-0812">Transmembrane</keyword>
<feature type="transmembrane region" description="Helical" evidence="1">
    <location>
        <begin position="438"/>
        <end position="463"/>
    </location>
</feature>
<protein>
    <submittedName>
        <fullName evidence="2">Uncharacterized protein</fullName>
    </submittedName>
</protein>
<dbReference type="EMBL" id="LSRX01001183">
    <property type="protein sequence ID" value="OLP82540.1"/>
    <property type="molecule type" value="Genomic_DNA"/>
</dbReference>
<gene>
    <name evidence="2" type="ORF">AK812_SmicGene36790</name>
</gene>
<dbReference type="AlphaFoldDB" id="A0A1Q9CHY8"/>
<evidence type="ECO:0000313" key="2">
    <source>
        <dbReference type="EMBL" id="OLP82540.1"/>
    </source>
</evidence>
<accession>A0A1Q9CHY8</accession>
<name>A0A1Q9CHY8_SYMMI</name>
<keyword evidence="3" id="KW-1185">Reference proteome</keyword>
<feature type="transmembrane region" description="Helical" evidence="1">
    <location>
        <begin position="475"/>
        <end position="497"/>
    </location>
</feature>
<evidence type="ECO:0000313" key="3">
    <source>
        <dbReference type="Proteomes" id="UP000186817"/>
    </source>
</evidence>
<sequence length="826" mass="91129">MNESDPDLLLKVVTNASDGSDIGTFAYRVADKPVEVAFETVEVELPAAALRSMQQDPDDPIVLSLTKFDNNSLAYKKLETLAQQSDTRLLAEPLKMAFYNAEGPITEFSADPVTITMEASGLSDIRSSTTARRLPALFGTFDQLPTIPGTEEDVEAGVEAAPPRKPSLFNVIARAFVATFECSAAAQIFSLEGLEALVAENRGWVIRWPAIATWITIVAAIGLLFRARRADKEYEQWLQNLLQKDAECLAEQAKNEFLLCAKYRQLMKLHQDLQSLGVKRVASETVHWSMVQAQLGVDHDFLHSLEKVSGQTVEHHMARSLLEKFHADNVFKQLLALYTTYCRWSQVLEPALRVTCTERAAVSLCKFYSGLAVAAAFYNQGAAGFGQEGCEFLETDPVAKIVRYVVVASVSQVVGLLPFLILMPLFEKLRGLKLQSQHIIFWTFISVYFLFCMIAVCTFQALVSYEGALDWVISALWTLTSSIVSPIATAVGVLLVLKATNIDLDEHFPWGSIHVRTSRSKAAPPVAVMPDCDLAGITFEKDEVDFMGEENFENFPRNLDDCRISFPADDLNQLESLVRASGSKEALPAVEMQECDLAGITFAQDEIDFMDEENFQRKSGFNEAGTGPANDEEPYAAGIGDIGTDVAVVPGVADRPGQPAAPKEAMYGFGDPVLLQLCGRLLAGAVVDPGSSFATVRVHENEKSFPVALRQLMPAFEEFDRVQVLLQGEQSQPGRILQEVTGGFRVELEVSGGVVVVQPECMQRRFEEGSTILLYRNGWVEATVVQTLVEENLLHRSEDRVQVRFMSDDFSVPSWQVKALPGVVFC</sequence>
<proteinExistence type="predicted"/>
<feature type="transmembrane region" description="Helical" evidence="1">
    <location>
        <begin position="204"/>
        <end position="225"/>
    </location>
</feature>
<organism evidence="2 3">
    <name type="scientific">Symbiodinium microadriaticum</name>
    <name type="common">Dinoflagellate</name>
    <name type="synonym">Zooxanthella microadriatica</name>
    <dbReference type="NCBI Taxonomy" id="2951"/>
    <lineage>
        <taxon>Eukaryota</taxon>
        <taxon>Sar</taxon>
        <taxon>Alveolata</taxon>
        <taxon>Dinophyceae</taxon>
        <taxon>Suessiales</taxon>
        <taxon>Symbiodiniaceae</taxon>
        <taxon>Symbiodinium</taxon>
    </lineage>
</organism>
<keyword evidence="1" id="KW-0472">Membrane</keyword>